<sequence length="32" mass="3582">MIYIPLSAVFHSEGKITLMLLLGHILNRGTEN</sequence>
<organism evidence="1">
    <name type="scientific">Anguilla anguilla</name>
    <name type="common">European freshwater eel</name>
    <name type="synonym">Muraena anguilla</name>
    <dbReference type="NCBI Taxonomy" id="7936"/>
    <lineage>
        <taxon>Eukaryota</taxon>
        <taxon>Metazoa</taxon>
        <taxon>Chordata</taxon>
        <taxon>Craniata</taxon>
        <taxon>Vertebrata</taxon>
        <taxon>Euteleostomi</taxon>
        <taxon>Actinopterygii</taxon>
        <taxon>Neopterygii</taxon>
        <taxon>Teleostei</taxon>
        <taxon>Anguilliformes</taxon>
        <taxon>Anguillidae</taxon>
        <taxon>Anguilla</taxon>
    </lineage>
</organism>
<evidence type="ECO:0000313" key="1">
    <source>
        <dbReference type="EMBL" id="JAH52964.1"/>
    </source>
</evidence>
<dbReference type="AlphaFoldDB" id="A0A0E9TH14"/>
<reference evidence="1" key="1">
    <citation type="submission" date="2014-11" db="EMBL/GenBank/DDBJ databases">
        <authorList>
            <person name="Amaro Gonzalez C."/>
        </authorList>
    </citation>
    <scope>NUCLEOTIDE SEQUENCE</scope>
</reference>
<name>A0A0E9TH14_ANGAN</name>
<accession>A0A0E9TH14</accession>
<proteinExistence type="predicted"/>
<protein>
    <submittedName>
        <fullName evidence="1">Uncharacterized protein</fullName>
    </submittedName>
</protein>
<reference evidence="1" key="2">
    <citation type="journal article" date="2015" name="Fish Shellfish Immunol.">
        <title>Early steps in the European eel (Anguilla anguilla)-Vibrio vulnificus interaction in the gills: Role of the RtxA13 toxin.</title>
        <authorList>
            <person name="Callol A."/>
            <person name="Pajuelo D."/>
            <person name="Ebbesson L."/>
            <person name="Teles M."/>
            <person name="MacKenzie S."/>
            <person name="Amaro C."/>
        </authorList>
    </citation>
    <scope>NUCLEOTIDE SEQUENCE</scope>
</reference>
<dbReference type="EMBL" id="GBXM01055613">
    <property type="protein sequence ID" value="JAH52964.1"/>
    <property type="molecule type" value="Transcribed_RNA"/>
</dbReference>